<evidence type="ECO:0000256" key="2">
    <source>
        <dbReference type="SAM" id="MobiDB-lite"/>
    </source>
</evidence>
<dbReference type="Pfam" id="PF00098">
    <property type="entry name" value="zf-CCHC"/>
    <property type="match status" value="1"/>
</dbReference>
<dbReference type="GO" id="GO:0003676">
    <property type="term" value="F:nucleic acid binding"/>
    <property type="evidence" value="ECO:0007669"/>
    <property type="project" value="InterPro"/>
</dbReference>
<dbReference type="InterPro" id="IPR001878">
    <property type="entry name" value="Znf_CCHC"/>
</dbReference>
<keyword evidence="1" id="KW-0862">Zinc</keyword>
<keyword evidence="5" id="KW-1185">Reference proteome</keyword>
<feature type="compositionally biased region" description="Basic and acidic residues" evidence="2">
    <location>
        <begin position="21"/>
        <end position="33"/>
    </location>
</feature>
<accession>A0AAD8XTU9</accession>
<feature type="region of interest" description="Disordered" evidence="2">
    <location>
        <begin position="168"/>
        <end position="225"/>
    </location>
</feature>
<dbReference type="SUPFAM" id="SSF57756">
    <property type="entry name" value="Retrovirus zinc finger-like domains"/>
    <property type="match status" value="1"/>
</dbReference>
<comment type="caution">
    <text evidence="4">The sequence shown here is derived from an EMBL/GenBank/DDBJ whole genome shotgun (WGS) entry which is preliminary data.</text>
</comment>
<dbReference type="Proteomes" id="UP001224775">
    <property type="component" value="Unassembled WGS sequence"/>
</dbReference>
<evidence type="ECO:0000313" key="5">
    <source>
        <dbReference type="Proteomes" id="UP001224775"/>
    </source>
</evidence>
<dbReference type="PROSITE" id="PS50158">
    <property type="entry name" value="ZF_CCHC"/>
    <property type="match status" value="1"/>
</dbReference>
<evidence type="ECO:0000313" key="4">
    <source>
        <dbReference type="EMBL" id="KAK1733538.1"/>
    </source>
</evidence>
<dbReference type="InterPro" id="IPR036875">
    <property type="entry name" value="Znf_CCHC_sf"/>
</dbReference>
<sequence length="276" mass="31562">MQEPPPPHVTPPKQKAATASNKERKNGKKKEEPADYSDGYGLLQIKSLNSVIEEMTYHAATCGNAIEHVNTDFKMGAGITTMWKCACNKTFRLFDKIAEMGCSNDCEASFGELSKFSEGKRLNLEHTDLWRSMIMLVVCRSRNIEKTHKELSELLGLEVTKIEEMRMTKKAKKRERNKNYSRSEAGKDARHTAKVTNAIRMGNEDNKKKHKSEKLSRTKSTKSKIKHCTKCNQNGHTARECPVLKRKSRKKQLMDWNVFVPPPKRAKAYIAKTKWC</sequence>
<feature type="region of interest" description="Disordered" evidence="2">
    <location>
        <begin position="1"/>
        <end position="35"/>
    </location>
</feature>
<feature type="compositionally biased region" description="Pro residues" evidence="2">
    <location>
        <begin position="1"/>
        <end position="10"/>
    </location>
</feature>
<dbReference type="EMBL" id="JATAAI010000048">
    <property type="protein sequence ID" value="KAK1733538.1"/>
    <property type="molecule type" value="Genomic_DNA"/>
</dbReference>
<organism evidence="4 5">
    <name type="scientific">Skeletonema marinoi</name>
    <dbReference type="NCBI Taxonomy" id="267567"/>
    <lineage>
        <taxon>Eukaryota</taxon>
        <taxon>Sar</taxon>
        <taxon>Stramenopiles</taxon>
        <taxon>Ochrophyta</taxon>
        <taxon>Bacillariophyta</taxon>
        <taxon>Coscinodiscophyceae</taxon>
        <taxon>Thalassiosirophycidae</taxon>
        <taxon>Thalassiosirales</taxon>
        <taxon>Skeletonemataceae</taxon>
        <taxon>Skeletonema</taxon>
        <taxon>Skeletonema marinoi-dohrnii complex</taxon>
    </lineage>
</organism>
<proteinExistence type="predicted"/>
<name>A0AAD8XTU9_9STRA</name>
<evidence type="ECO:0000256" key="1">
    <source>
        <dbReference type="PROSITE-ProRule" id="PRU00047"/>
    </source>
</evidence>
<dbReference type="GO" id="GO:0008270">
    <property type="term" value="F:zinc ion binding"/>
    <property type="evidence" value="ECO:0007669"/>
    <property type="project" value="UniProtKB-KW"/>
</dbReference>
<protein>
    <recommendedName>
        <fullName evidence="3">CCHC-type domain-containing protein</fullName>
    </recommendedName>
</protein>
<dbReference type="AlphaFoldDB" id="A0AAD8XTU9"/>
<feature type="compositionally biased region" description="Basic residues" evidence="2">
    <location>
        <begin position="208"/>
        <end position="225"/>
    </location>
</feature>
<gene>
    <name evidence="4" type="ORF">QTG54_015826</name>
</gene>
<evidence type="ECO:0000259" key="3">
    <source>
        <dbReference type="PROSITE" id="PS50158"/>
    </source>
</evidence>
<keyword evidence="1" id="KW-0479">Metal-binding</keyword>
<keyword evidence="1" id="KW-0863">Zinc-finger</keyword>
<dbReference type="Gene3D" id="4.10.60.10">
    <property type="entry name" value="Zinc finger, CCHC-type"/>
    <property type="match status" value="1"/>
</dbReference>
<reference evidence="4" key="1">
    <citation type="submission" date="2023-06" db="EMBL/GenBank/DDBJ databases">
        <title>Survivors Of The Sea: Transcriptome response of Skeletonema marinoi to long-term dormancy.</title>
        <authorList>
            <person name="Pinder M.I.M."/>
            <person name="Kourtchenko O."/>
            <person name="Robertson E.K."/>
            <person name="Larsson T."/>
            <person name="Maumus F."/>
            <person name="Osuna-Cruz C.M."/>
            <person name="Vancaester E."/>
            <person name="Stenow R."/>
            <person name="Vandepoele K."/>
            <person name="Ploug H."/>
            <person name="Bruchert V."/>
            <person name="Godhe A."/>
            <person name="Topel M."/>
        </authorList>
    </citation>
    <scope>NUCLEOTIDE SEQUENCE</scope>
    <source>
        <strain evidence="4">R05AC</strain>
    </source>
</reference>
<feature type="domain" description="CCHC-type" evidence="3">
    <location>
        <begin position="228"/>
        <end position="242"/>
    </location>
</feature>